<organism evidence="2 3">
    <name type="scientific">Nocardiopsis lambiniae</name>
    <dbReference type="NCBI Taxonomy" id="3075539"/>
    <lineage>
        <taxon>Bacteria</taxon>
        <taxon>Bacillati</taxon>
        <taxon>Actinomycetota</taxon>
        <taxon>Actinomycetes</taxon>
        <taxon>Streptosporangiales</taxon>
        <taxon>Nocardiopsidaceae</taxon>
        <taxon>Nocardiopsis</taxon>
    </lineage>
</organism>
<evidence type="ECO:0000256" key="1">
    <source>
        <dbReference type="SAM" id="MobiDB-lite"/>
    </source>
</evidence>
<accession>A0ABU2MCE5</accession>
<dbReference type="RefSeq" id="WP_311512928.1">
    <property type="nucleotide sequence ID" value="NZ_JAVREP010000012.1"/>
</dbReference>
<evidence type="ECO:0000313" key="3">
    <source>
        <dbReference type="Proteomes" id="UP001183390"/>
    </source>
</evidence>
<dbReference type="EMBL" id="JAVREP010000012">
    <property type="protein sequence ID" value="MDT0330362.1"/>
    <property type="molecule type" value="Genomic_DNA"/>
</dbReference>
<comment type="caution">
    <text evidence="2">The sequence shown here is derived from an EMBL/GenBank/DDBJ whole genome shotgun (WGS) entry which is preliminary data.</text>
</comment>
<gene>
    <name evidence="2" type="primary">cas6</name>
    <name evidence="2" type="ORF">RM479_18250</name>
</gene>
<name>A0ABU2MCE5_9ACTN</name>
<evidence type="ECO:0000313" key="2">
    <source>
        <dbReference type="EMBL" id="MDT0330362.1"/>
    </source>
</evidence>
<reference evidence="3" key="1">
    <citation type="submission" date="2023-07" db="EMBL/GenBank/DDBJ databases">
        <title>30 novel species of actinomycetes from the DSMZ collection.</title>
        <authorList>
            <person name="Nouioui I."/>
        </authorList>
    </citation>
    <scope>NUCLEOTIDE SEQUENCE [LARGE SCALE GENOMIC DNA]</scope>
    <source>
        <strain evidence="3">DSM 44743</strain>
    </source>
</reference>
<sequence>MVSVPRRWTVILRDLADTARPIRPEDCHGLLNRWWPQPPEEHASAKRWAMNGWPAPLGDRLHHWTLTWLDDAVAPPVDPEGTVGRIQRIGDHILEPLSVTRTFDHDYATLLTRARGPAPVRTAELRSRTPVVTTTRDTTGERIPHVWPGPRRIFGAVHRSGGGIVGGSGAVGAVARFAPPALSGPWLESVSEGLDLVRRSPVPDEEVRLVEHHQAEGRTVLGWRGALRLDVVGGDRRHAEVFTTLLELVELSGVGKYTAQGFGSVLVDTVTWERTVVGEAAQRPRRAPRRPPAPSGPPGAEAPVRAVAEIEDFGGVLFD</sequence>
<dbReference type="Proteomes" id="UP001183390">
    <property type="component" value="Unassembled WGS sequence"/>
</dbReference>
<proteinExistence type="predicted"/>
<keyword evidence="3" id="KW-1185">Reference proteome</keyword>
<dbReference type="Gene3D" id="3.30.70.1900">
    <property type="match status" value="1"/>
</dbReference>
<protein>
    <submittedName>
        <fullName evidence="2">CRISPR system precrRNA processing endoribonuclease RAMP protein Cas6</fullName>
    </submittedName>
</protein>
<feature type="region of interest" description="Disordered" evidence="1">
    <location>
        <begin position="280"/>
        <end position="305"/>
    </location>
</feature>